<dbReference type="InterPro" id="IPR025669">
    <property type="entry name" value="AAA_dom"/>
</dbReference>
<dbReference type="SUPFAM" id="SSF52540">
    <property type="entry name" value="P-loop containing nucleoside triphosphate hydrolases"/>
    <property type="match status" value="1"/>
</dbReference>
<dbReference type="PANTHER" id="PTHR43384:SF4">
    <property type="entry name" value="CELLULOSE BIOSYNTHESIS PROTEIN BCSQ-RELATED"/>
    <property type="match status" value="1"/>
</dbReference>
<dbReference type="InterPro" id="IPR050625">
    <property type="entry name" value="ParA/MinD_ATPase"/>
</dbReference>
<accession>A0ABN3Z2Y1</accession>
<dbReference type="Gene3D" id="3.40.50.300">
    <property type="entry name" value="P-loop containing nucleotide triphosphate hydrolases"/>
    <property type="match status" value="1"/>
</dbReference>
<keyword evidence="1" id="KW-0547">Nucleotide-binding</keyword>
<sequence length="284" mass="31719">MMDQAESLRKLVSQKKKIKRSRVITITGGKGGIGKTCISVNLSLALKKLGYNVTIIDADLGFSNVEIELGVTSKYTLLDVLYNNKMITEVINEGPLGIKYISSGGDFNLIKKGVDLTLFLNNIKILDYYSDFIIIDTGAGLNNVVSDFLKAADEVLLIVTPEPTSIMDAYTLIKYSLVGEDKKINVVINKVKNFDEYRKIYDRFETVVKNYLGISLIDLGYLENDERMMECIIEQNPIVLKYENSKTSKKILQIAAQIANQPPPIENKGLWGIFSRLINGGGFR</sequence>
<dbReference type="PANTHER" id="PTHR43384">
    <property type="entry name" value="SEPTUM SITE-DETERMINING PROTEIN MIND HOMOLOG, CHLOROPLASTIC-RELATED"/>
    <property type="match status" value="1"/>
</dbReference>
<dbReference type="RefSeq" id="WP_013150335.1">
    <property type="nucleotide sequence ID" value="NC_014209.1"/>
</dbReference>
<gene>
    <name evidence="4" type="ordered locus">Tmath_1264</name>
</gene>
<dbReference type="InterPro" id="IPR027417">
    <property type="entry name" value="P-loop_NTPase"/>
</dbReference>
<dbReference type="PIRSF" id="PIRSF003092">
    <property type="entry name" value="MinD"/>
    <property type="match status" value="1"/>
</dbReference>
<evidence type="ECO:0000313" key="5">
    <source>
        <dbReference type="Proteomes" id="UP000002064"/>
    </source>
</evidence>
<dbReference type="Proteomes" id="UP000002064">
    <property type="component" value="Chromosome"/>
</dbReference>
<evidence type="ECO:0000259" key="3">
    <source>
        <dbReference type="Pfam" id="PF13614"/>
    </source>
</evidence>
<evidence type="ECO:0000256" key="1">
    <source>
        <dbReference type="ARBA" id="ARBA00022741"/>
    </source>
</evidence>
<proteinExistence type="predicted"/>
<name>A0ABN3Z2Y1_THEM3</name>
<organism evidence="4 5">
    <name type="scientific">Thermoanaerobacter mathranii subsp. mathranii (strain DSM 11426 / CCUG 53645 / CIP 108742 / A3)</name>
    <dbReference type="NCBI Taxonomy" id="583358"/>
    <lineage>
        <taxon>Bacteria</taxon>
        <taxon>Bacillati</taxon>
        <taxon>Bacillota</taxon>
        <taxon>Clostridia</taxon>
        <taxon>Thermoanaerobacterales</taxon>
        <taxon>Thermoanaerobacteraceae</taxon>
        <taxon>Thermoanaerobacter</taxon>
    </lineage>
</organism>
<reference evidence="4 5" key="1">
    <citation type="submission" date="2010-05" db="EMBL/GenBank/DDBJ databases">
        <title>Complete sequence of Thermoanaerobacter mathranii subsp. mathranii mathranii str. A3.</title>
        <authorList>
            <consortium name="US DOE Joint Genome Institute"/>
            <person name="Lucas S."/>
            <person name="Copeland A."/>
            <person name="Lapidus A."/>
            <person name="Cheng J.-F."/>
            <person name="Bruce D."/>
            <person name="Goodwin L."/>
            <person name="Pitluck S."/>
            <person name="Held B."/>
            <person name="Detter J.C."/>
            <person name="Han C."/>
            <person name="Tapia R."/>
            <person name="Land M."/>
            <person name="Hauser L."/>
            <person name="Kyrpides N."/>
            <person name="Mikhailova N."/>
            <person name="Zhou J."/>
            <person name="Hemme C."/>
            <person name="Woyke T."/>
        </authorList>
    </citation>
    <scope>NUCLEOTIDE SEQUENCE [LARGE SCALE GENOMIC DNA]</scope>
    <source>
        <strain evidence="4 5">A3</strain>
    </source>
</reference>
<feature type="domain" description="AAA" evidence="3">
    <location>
        <begin position="22"/>
        <end position="174"/>
    </location>
</feature>
<dbReference type="Pfam" id="PF13614">
    <property type="entry name" value="AAA_31"/>
    <property type="match status" value="1"/>
</dbReference>
<protein>
    <submittedName>
        <fullName evidence="4">Cobyrinic acid ac-diamide synthase</fullName>
    </submittedName>
</protein>
<dbReference type="InterPro" id="IPR025501">
    <property type="entry name" value="MinD_FleN"/>
</dbReference>
<evidence type="ECO:0000313" key="4">
    <source>
        <dbReference type="EMBL" id="ADH60979.1"/>
    </source>
</evidence>
<evidence type="ECO:0000256" key="2">
    <source>
        <dbReference type="ARBA" id="ARBA00022840"/>
    </source>
</evidence>
<keyword evidence="2" id="KW-0067">ATP-binding</keyword>
<dbReference type="EMBL" id="CP002032">
    <property type="protein sequence ID" value="ADH60979.1"/>
    <property type="molecule type" value="Genomic_DNA"/>
</dbReference>
<keyword evidence="5" id="KW-1185">Reference proteome</keyword>